<comment type="caution">
    <text evidence="1">The sequence shown here is derived from an EMBL/GenBank/DDBJ whole genome shotgun (WGS) entry which is preliminary data.</text>
</comment>
<dbReference type="InterPro" id="IPR001387">
    <property type="entry name" value="Cro/C1-type_HTH"/>
</dbReference>
<protein>
    <submittedName>
        <fullName evidence="1">Uncharacterized protein</fullName>
    </submittedName>
</protein>
<gene>
    <name evidence="1" type="ORF">DCK97_03950</name>
</gene>
<dbReference type="CDD" id="cd00093">
    <property type="entry name" value="HTH_XRE"/>
    <property type="match status" value="1"/>
</dbReference>
<evidence type="ECO:0000313" key="1">
    <source>
        <dbReference type="EMBL" id="HAE46552.1"/>
    </source>
</evidence>
<reference evidence="1 2" key="1">
    <citation type="journal article" date="2018" name="Nat. Biotechnol.">
        <title>A standardized bacterial taxonomy based on genome phylogeny substantially revises the tree of life.</title>
        <authorList>
            <person name="Parks D.H."/>
            <person name="Chuvochina M."/>
            <person name="Waite D.W."/>
            <person name="Rinke C."/>
            <person name="Skarshewski A."/>
            <person name="Chaumeil P.A."/>
            <person name="Hugenholtz P."/>
        </authorList>
    </citation>
    <scope>NUCLEOTIDE SEQUENCE [LARGE SCALE GENOMIC DNA]</scope>
    <source>
        <strain evidence="1">UBA8739</strain>
    </source>
</reference>
<dbReference type="EMBL" id="DMAI01000064">
    <property type="protein sequence ID" value="HAE46552.1"/>
    <property type="molecule type" value="Genomic_DNA"/>
</dbReference>
<sequence>MVEDAPTGVPQALDALAAGGAGRGRRWSGRELAAALDVSEGSLSAYRRGKAPIPQDRLRALKALFFRTEQDRNAFAAEYRVFQLALGEISARNDILLPVYSALDVWKLMLRPLEANVERLVVEPGDVDGRPYLTEEHLSSAPVTREFFLPVPEWFAEWASRPEADGLPRYEINTPVDLAGDPALGDFIARCGVPDVMTIIRNEGDAYARSVRAAYENRFETHPPYNKRKIGLQSWRQPVPRLADERAHLSIGGFVTDYFTHRVMRRVMATARARHPRAFALTDGSAAMAAGLDLAYYTTSIGINVVVITTRGERRLHMVRTSARHGNANQRGRLHITANEGLNDQDLDSITRQIDFSGFLKRALTEELGVRPSDPAAAAMQVSFLEFSIEMTNFEPFISCVVELPLTAAGLREALRSHARDGRREIAELVDIPATASAVIGLLVDHPEGTGGFTSFSLNILDLVIEKGLVT</sequence>
<accession>A0A3B9IFD5</accession>
<dbReference type="AlphaFoldDB" id="A0A3B9IFD5"/>
<evidence type="ECO:0000313" key="2">
    <source>
        <dbReference type="Proteomes" id="UP000257706"/>
    </source>
</evidence>
<proteinExistence type="predicted"/>
<name>A0A3B9IFD5_9PROT</name>
<organism evidence="1 2">
    <name type="scientific">Tistrella mobilis</name>
    <dbReference type="NCBI Taxonomy" id="171437"/>
    <lineage>
        <taxon>Bacteria</taxon>
        <taxon>Pseudomonadati</taxon>
        <taxon>Pseudomonadota</taxon>
        <taxon>Alphaproteobacteria</taxon>
        <taxon>Geminicoccales</taxon>
        <taxon>Geminicoccaceae</taxon>
        <taxon>Tistrella</taxon>
    </lineage>
</organism>
<dbReference type="Proteomes" id="UP000257706">
    <property type="component" value="Unassembled WGS sequence"/>
</dbReference>